<gene>
    <name evidence="11" type="ORF">HPB52_025241</name>
</gene>
<evidence type="ECO:0000256" key="7">
    <source>
        <dbReference type="ARBA" id="ARBA00023180"/>
    </source>
</evidence>
<feature type="signal peptide" evidence="9">
    <location>
        <begin position="1"/>
        <end position="25"/>
    </location>
</feature>
<dbReference type="Gene3D" id="2.130.10.130">
    <property type="entry name" value="Integrin alpha, N-terminal"/>
    <property type="match status" value="1"/>
</dbReference>
<evidence type="ECO:0000256" key="9">
    <source>
        <dbReference type="SAM" id="SignalP"/>
    </source>
</evidence>
<evidence type="ECO:0000256" key="3">
    <source>
        <dbReference type="ARBA" id="ARBA00022692"/>
    </source>
</evidence>
<reference evidence="11" key="1">
    <citation type="journal article" date="2020" name="Cell">
        <title>Large-Scale Comparative Analyses of Tick Genomes Elucidate Their Genetic Diversity and Vector Capacities.</title>
        <authorList>
            <consortium name="Tick Genome and Microbiome Consortium (TIGMIC)"/>
            <person name="Jia N."/>
            <person name="Wang J."/>
            <person name="Shi W."/>
            <person name="Du L."/>
            <person name="Sun Y."/>
            <person name="Zhan W."/>
            <person name="Jiang J.F."/>
            <person name="Wang Q."/>
            <person name="Zhang B."/>
            <person name="Ji P."/>
            <person name="Bell-Sakyi L."/>
            <person name="Cui X.M."/>
            <person name="Yuan T.T."/>
            <person name="Jiang B.G."/>
            <person name="Yang W.F."/>
            <person name="Lam T.T."/>
            <person name="Chang Q.C."/>
            <person name="Ding S.J."/>
            <person name="Wang X.J."/>
            <person name="Zhu J.G."/>
            <person name="Ruan X.D."/>
            <person name="Zhao L."/>
            <person name="Wei J.T."/>
            <person name="Ye R.Z."/>
            <person name="Que T.C."/>
            <person name="Du C.H."/>
            <person name="Zhou Y.H."/>
            <person name="Cheng J.X."/>
            <person name="Dai P.F."/>
            <person name="Guo W.B."/>
            <person name="Han X.H."/>
            <person name="Huang E.J."/>
            <person name="Li L.F."/>
            <person name="Wei W."/>
            <person name="Gao Y.C."/>
            <person name="Liu J.Z."/>
            <person name="Shao H.Z."/>
            <person name="Wang X."/>
            <person name="Wang C.C."/>
            <person name="Yang T.C."/>
            <person name="Huo Q.B."/>
            <person name="Li W."/>
            <person name="Chen H.Y."/>
            <person name="Chen S.E."/>
            <person name="Zhou L.G."/>
            <person name="Ni X.B."/>
            <person name="Tian J.H."/>
            <person name="Sheng Y."/>
            <person name="Liu T."/>
            <person name="Pan Y.S."/>
            <person name="Xia L.Y."/>
            <person name="Li J."/>
            <person name="Zhao F."/>
            <person name="Cao W.C."/>
        </authorList>
    </citation>
    <scope>NUCLEOTIDE SEQUENCE</scope>
    <source>
        <strain evidence="11">Rsan-2018</strain>
    </source>
</reference>
<proteinExistence type="inferred from homology"/>
<dbReference type="GO" id="GO:0005886">
    <property type="term" value="C:plasma membrane"/>
    <property type="evidence" value="ECO:0007669"/>
    <property type="project" value="TreeGrafter"/>
</dbReference>
<dbReference type="OrthoDB" id="10250728at2759"/>
<dbReference type="InterPro" id="IPR028994">
    <property type="entry name" value="Integrin_alpha_N"/>
</dbReference>
<feature type="chain" id="PRO_5039237168" description="T-cell immunomodulatory protein TIP C2 domain-containing protein" evidence="9">
    <location>
        <begin position="26"/>
        <end position="601"/>
    </location>
</feature>
<keyword evidence="12" id="KW-1185">Reference proteome</keyword>
<evidence type="ECO:0000259" key="10">
    <source>
        <dbReference type="Pfam" id="PF23122"/>
    </source>
</evidence>
<keyword evidence="3 8" id="KW-0812">Transmembrane</keyword>
<sequence>MEVMTSVRAIAVLFSSALFLQGASSFRDITDDVFGGAQPSVLGAFGDFNSDKLTDLFLASNDSHRLEIWVATGVKPSFHKSEVQCSVPGVITGIMPGDFDGDSIMDVLVTSKDSGSKSDVVDVRIFWGRLRMGVDCANSTHVSDIGWQPLLFDYNGDRIVDLLSARTEEPNSRTVWTFGPSRTPALVALGVGTGALSKPHSNSFVDLNDDMTADLMLTAHSSMEVWYWVGNSTFRGPNRREYPPDAAVKGQSLFVDVDADGDMEHVMPVCLGSVDCKRSAIMVLNGSQWVTWFESFQDTANNTWKFHVDEGQPADLAMPVALRSADVDMDGYPDFLAILEGKLPGQKKVVTRATLLLNTHCPSCPYGRNLVPYWNYGALANFDSAKLAAFFDIDEDGHMDILLTNGTRQNGFHTYALRNQFSDDACFIKVLAVSGLCYTDCPQGHLAYGTNQPGPLVRYRIITSSGYPQESCASQLYQSAHYALQLPYSVFGLGQSPNFVDVLTVALANNESVEHLSVHHQWTQIIPNSQMVVIPYPINDPPRWVNKLFVTPGRQVLLTFIALAGTCVFIVLIIGALHWLEKREDRRMKLQEAHQFHFDAM</sequence>
<comment type="similarity">
    <text evidence="2">Belongs to the TIP family.</text>
</comment>
<dbReference type="VEuPathDB" id="VectorBase:RSAN_030375"/>
<evidence type="ECO:0000256" key="1">
    <source>
        <dbReference type="ARBA" id="ARBA00004479"/>
    </source>
</evidence>
<dbReference type="AlphaFoldDB" id="A0A9D4TDA7"/>
<dbReference type="InterPro" id="IPR057089">
    <property type="entry name" value="C2_TIP"/>
</dbReference>
<dbReference type="Pfam" id="PF13517">
    <property type="entry name" value="FG-GAP_3"/>
    <property type="match status" value="1"/>
</dbReference>
<name>A0A9D4TDA7_RHISA</name>
<comment type="subcellular location">
    <subcellularLocation>
        <location evidence="1">Membrane</location>
        <topology evidence="1">Single-pass type I membrane protein</topology>
    </subcellularLocation>
</comment>
<dbReference type="EMBL" id="JABSTV010000610">
    <property type="protein sequence ID" value="KAH7986035.1"/>
    <property type="molecule type" value="Genomic_DNA"/>
</dbReference>
<feature type="domain" description="T-cell immunomodulatory protein TIP C2" evidence="10">
    <location>
        <begin position="448"/>
        <end position="549"/>
    </location>
</feature>
<dbReference type="Pfam" id="PF23122">
    <property type="entry name" value="C2_ITFG1"/>
    <property type="match status" value="1"/>
</dbReference>
<dbReference type="InterPro" id="IPR024881">
    <property type="entry name" value="Tip"/>
</dbReference>
<keyword evidence="4 9" id="KW-0732">Signal</keyword>
<dbReference type="InterPro" id="IPR013517">
    <property type="entry name" value="FG-GAP"/>
</dbReference>
<evidence type="ECO:0000256" key="2">
    <source>
        <dbReference type="ARBA" id="ARBA00006496"/>
    </source>
</evidence>
<evidence type="ECO:0000313" key="12">
    <source>
        <dbReference type="Proteomes" id="UP000821837"/>
    </source>
</evidence>
<keyword evidence="5 8" id="KW-1133">Transmembrane helix</keyword>
<evidence type="ECO:0000313" key="11">
    <source>
        <dbReference type="EMBL" id="KAH7986035.1"/>
    </source>
</evidence>
<evidence type="ECO:0000256" key="4">
    <source>
        <dbReference type="ARBA" id="ARBA00022729"/>
    </source>
</evidence>
<dbReference type="PANTHER" id="PTHR13412:SF0">
    <property type="entry name" value="T-CELL IMMUNOMODULATORY PROTEIN"/>
    <property type="match status" value="1"/>
</dbReference>
<feature type="transmembrane region" description="Helical" evidence="8">
    <location>
        <begin position="556"/>
        <end position="580"/>
    </location>
</feature>
<protein>
    <recommendedName>
        <fullName evidence="10">T-cell immunomodulatory protein TIP C2 domain-containing protein</fullName>
    </recommendedName>
</protein>
<accession>A0A9D4TDA7</accession>
<organism evidence="11 12">
    <name type="scientific">Rhipicephalus sanguineus</name>
    <name type="common">Brown dog tick</name>
    <name type="synonym">Ixodes sanguineus</name>
    <dbReference type="NCBI Taxonomy" id="34632"/>
    <lineage>
        <taxon>Eukaryota</taxon>
        <taxon>Metazoa</taxon>
        <taxon>Ecdysozoa</taxon>
        <taxon>Arthropoda</taxon>
        <taxon>Chelicerata</taxon>
        <taxon>Arachnida</taxon>
        <taxon>Acari</taxon>
        <taxon>Parasitiformes</taxon>
        <taxon>Ixodida</taxon>
        <taxon>Ixodoidea</taxon>
        <taxon>Ixodidae</taxon>
        <taxon>Rhipicephalinae</taxon>
        <taxon>Rhipicephalus</taxon>
        <taxon>Rhipicephalus</taxon>
    </lineage>
</organism>
<evidence type="ECO:0000256" key="8">
    <source>
        <dbReference type="SAM" id="Phobius"/>
    </source>
</evidence>
<dbReference type="Proteomes" id="UP000821837">
    <property type="component" value="Unassembled WGS sequence"/>
</dbReference>
<reference evidence="11" key="2">
    <citation type="submission" date="2021-09" db="EMBL/GenBank/DDBJ databases">
        <authorList>
            <person name="Jia N."/>
            <person name="Wang J."/>
            <person name="Shi W."/>
            <person name="Du L."/>
            <person name="Sun Y."/>
            <person name="Zhan W."/>
            <person name="Jiang J."/>
            <person name="Wang Q."/>
            <person name="Zhang B."/>
            <person name="Ji P."/>
            <person name="Sakyi L.B."/>
            <person name="Cui X."/>
            <person name="Yuan T."/>
            <person name="Jiang B."/>
            <person name="Yang W."/>
            <person name="Lam T.T.-Y."/>
            <person name="Chang Q."/>
            <person name="Ding S."/>
            <person name="Wang X."/>
            <person name="Zhu J."/>
            <person name="Ruan X."/>
            <person name="Zhao L."/>
            <person name="Wei J."/>
            <person name="Que T."/>
            <person name="Du C."/>
            <person name="Cheng J."/>
            <person name="Dai P."/>
            <person name="Han X."/>
            <person name="Huang E."/>
            <person name="Gao Y."/>
            <person name="Liu J."/>
            <person name="Shao H."/>
            <person name="Ye R."/>
            <person name="Li L."/>
            <person name="Wei W."/>
            <person name="Wang X."/>
            <person name="Wang C."/>
            <person name="Huo Q."/>
            <person name="Li W."/>
            <person name="Guo W."/>
            <person name="Chen H."/>
            <person name="Chen S."/>
            <person name="Zhou L."/>
            <person name="Zhou L."/>
            <person name="Ni X."/>
            <person name="Tian J."/>
            <person name="Zhou Y."/>
            <person name="Sheng Y."/>
            <person name="Liu T."/>
            <person name="Pan Y."/>
            <person name="Xia L."/>
            <person name="Li J."/>
            <person name="Zhao F."/>
            <person name="Cao W."/>
        </authorList>
    </citation>
    <scope>NUCLEOTIDE SEQUENCE</scope>
    <source>
        <strain evidence="11">Rsan-2018</strain>
        <tissue evidence="11">Larvae</tissue>
    </source>
</reference>
<evidence type="ECO:0000256" key="6">
    <source>
        <dbReference type="ARBA" id="ARBA00023136"/>
    </source>
</evidence>
<dbReference type="OMA" id="PGDWIPW"/>
<dbReference type="PANTHER" id="PTHR13412">
    <property type="entry name" value="T-CELL IMMUNOMODULATORY PROTEIN HOMOLOG"/>
    <property type="match status" value="1"/>
</dbReference>
<dbReference type="SUPFAM" id="SSF69318">
    <property type="entry name" value="Integrin alpha N-terminal domain"/>
    <property type="match status" value="2"/>
</dbReference>
<evidence type="ECO:0000256" key="5">
    <source>
        <dbReference type="ARBA" id="ARBA00022989"/>
    </source>
</evidence>
<keyword evidence="7" id="KW-0325">Glycoprotein</keyword>
<keyword evidence="6 8" id="KW-0472">Membrane</keyword>
<comment type="caution">
    <text evidence="11">The sequence shown here is derived from an EMBL/GenBank/DDBJ whole genome shotgun (WGS) entry which is preliminary data.</text>
</comment>